<dbReference type="InterPro" id="IPR036397">
    <property type="entry name" value="RNaseH_sf"/>
</dbReference>
<dbReference type="EMBL" id="CP103424">
    <property type="protein sequence ID" value="UWD35286.1"/>
    <property type="molecule type" value="Genomic_DNA"/>
</dbReference>
<dbReference type="InterPro" id="IPR009057">
    <property type="entry name" value="Homeodomain-like_sf"/>
</dbReference>
<feature type="domain" description="Integrase catalytic" evidence="3">
    <location>
        <begin position="299"/>
        <end position="460"/>
    </location>
</feature>
<dbReference type="SUPFAM" id="SSF46689">
    <property type="entry name" value="Homeodomain-like"/>
    <property type="match status" value="2"/>
</dbReference>
<feature type="coiled-coil region" evidence="2">
    <location>
        <begin position="127"/>
        <end position="154"/>
    </location>
</feature>
<comment type="function">
    <text evidence="1">Involved in the transposition of the insertion sequence.</text>
</comment>
<organism evidence="4 5">
    <name type="scientific">Mycoplasma cottewii</name>
    <dbReference type="NCBI Taxonomy" id="51364"/>
    <lineage>
        <taxon>Bacteria</taxon>
        <taxon>Bacillati</taxon>
        <taxon>Mycoplasmatota</taxon>
        <taxon>Mollicutes</taxon>
        <taxon>Mycoplasmataceae</taxon>
        <taxon>Mycoplasma</taxon>
    </lineage>
</organism>
<proteinExistence type="predicted"/>
<dbReference type="SUPFAM" id="SSF53098">
    <property type="entry name" value="Ribonuclease H-like"/>
    <property type="match status" value="1"/>
</dbReference>
<dbReference type="NCBIfam" id="NF033516">
    <property type="entry name" value="transpos_IS3"/>
    <property type="match status" value="1"/>
</dbReference>
<dbReference type="InterPro" id="IPR048020">
    <property type="entry name" value="Transpos_IS3"/>
</dbReference>
<dbReference type="InterPro" id="IPR050900">
    <property type="entry name" value="Transposase_IS3/IS150/IS904"/>
</dbReference>
<keyword evidence="2" id="KW-0175">Coiled coil</keyword>
<dbReference type="InterPro" id="IPR036388">
    <property type="entry name" value="WH-like_DNA-bd_sf"/>
</dbReference>
<evidence type="ECO:0000256" key="2">
    <source>
        <dbReference type="SAM" id="Coils"/>
    </source>
</evidence>
<accession>A0ABY5U0F9</accession>
<dbReference type="PROSITE" id="PS50994">
    <property type="entry name" value="INTEGRASE"/>
    <property type="match status" value="1"/>
</dbReference>
<dbReference type="InterPro" id="IPR025948">
    <property type="entry name" value="HTH-like_dom"/>
</dbReference>
<dbReference type="Gene3D" id="3.30.420.10">
    <property type="entry name" value="Ribonuclease H-like superfamily/Ribonuclease H"/>
    <property type="match status" value="1"/>
</dbReference>
<dbReference type="Pfam" id="PF13518">
    <property type="entry name" value="HTH_28"/>
    <property type="match status" value="1"/>
</dbReference>
<gene>
    <name evidence="4" type="ORF">NX779_01455</name>
</gene>
<name>A0ABY5U0F9_9MOLU</name>
<protein>
    <submittedName>
        <fullName evidence="4">IS3 family transposase</fullName>
    </submittedName>
</protein>
<reference evidence="4" key="1">
    <citation type="submission" date="2022-08" db="EMBL/GenBank/DDBJ databases">
        <title>Complete genome sequence of Mycoplasma cottewii type strain VIS.</title>
        <authorList>
            <person name="Spergser J."/>
        </authorList>
    </citation>
    <scope>NUCLEOTIDE SEQUENCE</scope>
    <source>
        <strain evidence="4">VIS</strain>
    </source>
</reference>
<dbReference type="Gene3D" id="1.10.10.10">
    <property type="entry name" value="Winged helix-like DNA-binding domain superfamily/Winged helix DNA-binding domain"/>
    <property type="match status" value="1"/>
</dbReference>
<dbReference type="Proteomes" id="UP001059819">
    <property type="component" value="Chromosome"/>
</dbReference>
<evidence type="ECO:0000259" key="3">
    <source>
        <dbReference type="PROSITE" id="PS50994"/>
    </source>
</evidence>
<evidence type="ECO:0000313" key="4">
    <source>
        <dbReference type="EMBL" id="UWD35286.1"/>
    </source>
</evidence>
<evidence type="ECO:0000313" key="5">
    <source>
        <dbReference type="Proteomes" id="UP001059819"/>
    </source>
</evidence>
<dbReference type="InterPro" id="IPR012337">
    <property type="entry name" value="RNaseH-like_sf"/>
</dbReference>
<keyword evidence="5" id="KW-1185">Reference proteome</keyword>
<dbReference type="Pfam" id="PF13276">
    <property type="entry name" value="HTH_21"/>
    <property type="match status" value="1"/>
</dbReference>
<dbReference type="Pfam" id="PF00665">
    <property type="entry name" value="rve"/>
    <property type="match status" value="1"/>
</dbReference>
<dbReference type="PANTHER" id="PTHR46889:SF4">
    <property type="entry name" value="TRANSPOSASE INSO FOR INSERTION SEQUENCE ELEMENT IS911B-RELATED"/>
    <property type="match status" value="1"/>
</dbReference>
<dbReference type="PANTHER" id="PTHR46889">
    <property type="entry name" value="TRANSPOSASE INSF FOR INSERTION SEQUENCE IS3B-RELATED"/>
    <property type="match status" value="1"/>
</dbReference>
<sequence>MAKYLYEIKKRVIKELLSGKTITQVSREYGININTIVNWKCQYESFGIRGIRKSKNKSIYTSEFKIAVIKYKNENNLSFLETAKHFNIKNASTISLWESKYYRHGVAGISKLIGNAGYIDNMPSDKKKLSETQTDKLLEENKRLQHELELARAENMYFKKVESSNSFKNKEKVKSILELEQNYPNLKTSDWLEIANIKKSTFYEWKQKLEQNIDKNDKYREITLKIEEIFYDNDRDFGHKRIHLQLKLLGYKISKKKVLQIMKENGLVSIYNASRRRKYSSYKGTVGTVANNVIKRDFKADIPFLKIFGDLTELKVGENKLYLQIYKDAFNNQIVGYSYGTRPTVEMTNRALDSFIDKIIPGKTIIHTDQGIHYQHKSFVEKLEKAGAIQSMSRKGNCLDNSPAENFFSILKREMFYNRKYKNIDQVIEKLNWYIYWYNNKRISLKLSGLTPVQYTRQVTA</sequence>
<dbReference type="Pfam" id="PF13333">
    <property type="entry name" value="rve_2"/>
    <property type="match status" value="1"/>
</dbReference>
<dbReference type="RefSeq" id="WP_259430431.1">
    <property type="nucleotide sequence ID" value="NZ_CP103424.1"/>
</dbReference>
<evidence type="ECO:0000256" key="1">
    <source>
        <dbReference type="ARBA" id="ARBA00002286"/>
    </source>
</evidence>
<dbReference type="InterPro" id="IPR055247">
    <property type="entry name" value="InsJ-like_HTH"/>
</dbReference>
<dbReference type="InterPro" id="IPR001584">
    <property type="entry name" value="Integrase_cat-core"/>
</dbReference>